<dbReference type="CDD" id="cd00165">
    <property type="entry name" value="S4"/>
    <property type="match status" value="1"/>
</dbReference>
<dbReference type="Gene3D" id="3.10.290.10">
    <property type="entry name" value="RNA-binding S4 domain"/>
    <property type="match status" value="1"/>
</dbReference>
<sequence length="316" mass="34661">MTEHHIYYVDAAHEDVRLDTFLTAHLPAHSRSRIKALIETGHVTVDRGTAKPALHLRRGQRVEVVVPPPPPATVAPEDIPLPVVFEDEHLLVINKPPALTVHPGAGRPSGTLVNAVLARVPGLAGVGSRQRPGIVHRLDKDTSGLLVVAKTPVAYASLSSQVARRTVNRTYLALVHGVLPHDERTITAPIGRHPRHRTRMAVVPRGREAITRYRVVERLARYTLVEAHLVTGRTHQIRVHFAHIGHPVAGDPVYAGRPDELGIGRQALHAHRLQFLHPASGKEMAFEAPPPADFTAAVERARAQGAAQDRRKGRHR</sequence>
<dbReference type="Proteomes" id="UP000318661">
    <property type="component" value="Unassembled WGS sequence"/>
</dbReference>
<dbReference type="Pfam" id="PF00849">
    <property type="entry name" value="PseudoU_synth_2"/>
    <property type="match status" value="1"/>
</dbReference>
<evidence type="ECO:0000259" key="8">
    <source>
        <dbReference type="SMART" id="SM00363"/>
    </source>
</evidence>
<evidence type="ECO:0000256" key="2">
    <source>
        <dbReference type="ARBA" id="ARBA00010876"/>
    </source>
</evidence>
<name>A0A537L7Z4_9BACT</name>
<dbReference type="GO" id="GO:0003723">
    <property type="term" value="F:RNA binding"/>
    <property type="evidence" value="ECO:0007669"/>
    <property type="project" value="UniProtKB-KW"/>
</dbReference>
<organism evidence="9 10">
    <name type="scientific">Candidatus Segetimicrobium genomatis</name>
    <dbReference type="NCBI Taxonomy" id="2569760"/>
    <lineage>
        <taxon>Bacteria</taxon>
        <taxon>Bacillati</taxon>
        <taxon>Candidatus Sysuimicrobiota</taxon>
        <taxon>Candidatus Sysuimicrobiia</taxon>
        <taxon>Candidatus Sysuimicrobiales</taxon>
        <taxon>Candidatus Segetimicrobiaceae</taxon>
        <taxon>Candidatus Segetimicrobium</taxon>
    </lineage>
</organism>
<dbReference type="InterPro" id="IPR020103">
    <property type="entry name" value="PsdUridine_synth_cat_dom_sf"/>
</dbReference>
<dbReference type="Gene3D" id="3.30.2350.10">
    <property type="entry name" value="Pseudouridine synthase"/>
    <property type="match status" value="1"/>
</dbReference>
<dbReference type="SUPFAM" id="SSF55174">
    <property type="entry name" value="Alpha-L RNA-binding motif"/>
    <property type="match status" value="1"/>
</dbReference>
<evidence type="ECO:0000256" key="1">
    <source>
        <dbReference type="ARBA" id="ARBA00000073"/>
    </source>
</evidence>
<evidence type="ECO:0000256" key="6">
    <source>
        <dbReference type="RuleBase" id="RU362028"/>
    </source>
</evidence>
<dbReference type="PANTHER" id="PTHR21600">
    <property type="entry name" value="MITOCHONDRIAL RNA PSEUDOURIDINE SYNTHASE"/>
    <property type="match status" value="1"/>
</dbReference>
<comment type="catalytic activity">
    <reaction evidence="1 6">
        <text>a uridine in RNA = a pseudouridine in RNA</text>
        <dbReference type="Rhea" id="RHEA:48348"/>
        <dbReference type="Rhea" id="RHEA-COMP:12068"/>
        <dbReference type="Rhea" id="RHEA-COMP:12069"/>
        <dbReference type="ChEBI" id="CHEBI:65314"/>
        <dbReference type="ChEBI" id="CHEBI:65315"/>
    </reaction>
</comment>
<feature type="domain" description="RNA-binding S4" evidence="8">
    <location>
        <begin position="16"/>
        <end position="75"/>
    </location>
</feature>
<evidence type="ECO:0000256" key="3">
    <source>
        <dbReference type="ARBA" id="ARBA00023235"/>
    </source>
</evidence>
<feature type="region of interest" description="Disordered" evidence="7">
    <location>
        <begin position="294"/>
        <end position="316"/>
    </location>
</feature>
<dbReference type="AlphaFoldDB" id="A0A537L7Z4"/>
<evidence type="ECO:0000313" key="9">
    <source>
        <dbReference type="EMBL" id="TMJ04123.1"/>
    </source>
</evidence>
<evidence type="ECO:0000256" key="7">
    <source>
        <dbReference type="SAM" id="MobiDB-lite"/>
    </source>
</evidence>
<evidence type="ECO:0000313" key="10">
    <source>
        <dbReference type="Proteomes" id="UP000318661"/>
    </source>
</evidence>
<dbReference type="SMART" id="SM00363">
    <property type="entry name" value="S4"/>
    <property type="match status" value="1"/>
</dbReference>
<dbReference type="Pfam" id="PF01479">
    <property type="entry name" value="S4"/>
    <property type="match status" value="1"/>
</dbReference>
<reference evidence="9 10" key="1">
    <citation type="journal article" date="2019" name="Nat. Microbiol.">
        <title>Mediterranean grassland soil C-N compound turnover is dependent on rainfall and depth, and is mediated by genomically divergent microorganisms.</title>
        <authorList>
            <person name="Diamond S."/>
            <person name="Andeer P.F."/>
            <person name="Li Z."/>
            <person name="Crits-Christoph A."/>
            <person name="Burstein D."/>
            <person name="Anantharaman K."/>
            <person name="Lane K.R."/>
            <person name="Thomas B.C."/>
            <person name="Pan C."/>
            <person name="Northen T.R."/>
            <person name="Banfield J.F."/>
        </authorList>
    </citation>
    <scope>NUCLEOTIDE SEQUENCE [LARGE SCALE GENOMIC DNA]</scope>
    <source>
        <strain evidence="9">NP_2</strain>
    </source>
</reference>
<keyword evidence="3 6" id="KW-0413">Isomerase</keyword>
<evidence type="ECO:0000256" key="4">
    <source>
        <dbReference type="PIRSR" id="PIRSR606225-1"/>
    </source>
</evidence>
<dbReference type="InterPro" id="IPR002942">
    <property type="entry name" value="S4_RNA-bd"/>
</dbReference>
<dbReference type="InterPro" id="IPR006145">
    <property type="entry name" value="PsdUridine_synth_RsuA/RluA"/>
</dbReference>
<comment type="caution">
    <text evidence="9">The sequence shown here is derived from an EMBL/GenBank/DDBJ whole genome shotgun (WGS) entry which is preliminary data.</text>
</comment>
<dbReference type="PROSITE" id="PS01129">
    <property type="entry name" value="PSI_RLU"/>
    <property type="match status" value="1"/>
</dbReference>
<dbReference type="InterPro" id="IPR006224">
    <property type="entry name" value="PsdUridine_synth_RluA-like_CS"/>
</dbReference>
<dbReference type="InterPro" id="IPR036986">
    <property type="entry name" value="S4_RNA-bd_sf"/>
</dbReference>
<dbReference type="NCBIfam" id="TIGR00005">
    <property type="entry name" value="rluA_subfam"/>
    <property type="match status" value="1"/>
</dbReference>
<dbReference type="CDD" id="cd02869">
    <property type="entry name" value="PseudoU_synth_RluA_like"/>
    <property type="match status" value="1"/>
</dbReference>
<dbReference type="PROSITE" id="PS50889">
    <property type="entry name" value="S4"/>
    <property type="match status" value="1"/>
</dbReference>
<comment type="similarity">
    <text evidence="2 6">Belongs to the pseudouridine synthase RluA family.</text>
</comment>
<dbReference type="SUPFAM" id="SSF55120">
    <property type="entry name" value="Pseudouridine synthase"/>
    <property type="match status" value="1"/>
</dbReference>
<dbReference type="GO" id="GO:0000455">
    <property type="term" value="P:enzyme-directed rRNA pseudouridine synthesis"/>
    <property type="evidence" value="ECO:0007669"/>
    <property type="project" value="TreeGrafter"/>
</dbReference>
<dbReference type="EMBL" id="VBAJ01000271">
    <property type="protein sequence ID" value="TMJ04123.1"/>
    <property type="molecule type" value="Genomic_DNA"/>
</dbReference>
<keyword evidence="5" id="KW-0694">RNA-binding</keyword>
<proteinExistence type="inferred from homology"/>
<accession>A0A537L7Z4</accession>
<evidence type="ECO:0000256" key="5">
    <source>
        <dbReference type="PROSITE-ProRule" id="PRU00182"/>
    </source>
</evidence>
<dbReference type="InterPro" id="IPR006225">
    <property type="entry name" value="PsdUridine_synth_RluC/D"/>
</dbReference>
<dbReference type="InterPro" id="IPR050188">
    <property type="entry name" value="RluA_PseudoU_synthase"/>
</dbReference>
<dbReference type="PANTHER" id="PTHR21600:SF44">
    <property type="entry name" value="RIBOSOMAL LARGE SUBUNIT PSEUDOURIDINE SYNTHASE D"/>
    <property type="match status" value="1"/>
</dbReference>
<dbReference type="GO" id="GO:0120159">
    <property type="term" value="F:rRNA pseudouridine synthase activity"/>
    <property type="evidence" value="ECO:0007669"/>
    <property type="project" value="UniProtKB-ARBA"/>
</dbReference>
<gene>
    <name evidence="9" type="ORF">E6G99_10770</name>
</gene>
<protein>
    <recommendedName>
        <fullName evidence="6">Pseudouridine synthase</fullName>
        <ecNumber evidence="6">5.4.99.-</ecNumber>
    </recommendedName>
</protein>
<dbReference type="EC" id="5.4.99.-" evidence="6"/>
<feature type="active site" evidence="4">
    <location>
        <position position="139"/>
    </location>
</feature>
<comment type="function">
    <text evidence="6">Responsible for synthesis of pseudouridine from uracil.</text>
</comment>